<reference evidence="2" key="1">
    <citation type="submission" date="2020-07" db="EMBL/GenBank/DDBJ databases">
        <title>Ethylene signaling mediates host invasion by parasitic plants.</title>
        <authorList>
            <person name="Yoshida S."/>
        </authorList>
    </citation>
    <scope>NUCLEOTIDE SEQUENCE</scope>
    <source>
        <strain evidence="2">Okayama</strain>
    </source>
</reference>
<dbReference type="InterPro" id="IPR032675">
    <property type="entry name" value="LRR_dom_sf"/>
</dbReference>
<dbReference type="InterPro" id="IPR056789">
    <property type="entry name" value="LRR_R13L1-DRL21"/>
</dbReference>
<dbReference type="PANTHER" id="PTHR47186">
    <property type="entry name" value="LEUCINE-RICH REPEAT-CONTAINING PROTEIN 57"/>
    <property type="match status" value="1"/>
</dbReference>
<feature type="domain" description="R13L1/DRL21-like LRR repeat region" evidence="1">
    <location>
        <begin position="3"/>
        <end position="103"/>
    </location>
</feature>
<dbReference type="Proteomes" id="UP000653305">
    <property type="component" value="Unassembled WGS sequence"/>
</dbReference>
<evidence type="ECO:0000313" key="3">
    <source>
        <dbReference type="Proteomes" id="UP000653305"/>
    </source>
</evidence>
<sequence>MVEDARDGELSKKEHIQQLNITFYDEMDGVEDWQWVGVIDALEPHPNLRILRVYSYAGSKLPGWIESPLNQVKFIYLDGFGYLSTLPPLGKLPCLEEIEIREMSELQFVGQEFLGITTPRIGDKTNTTIGFPKLKKLTFRDCPNLKEWEDISAEEEESSNVSLMPCLTELIVNRCRSLKALPHRLLRKAASSSLMMLDMSYSTQLQQRYNGETQSSEWKFIFDVSPRLKLIQWYHACI</sequence>
<accession>A0A830D3R2</accession>
<evidence type="ECO:0000259" key="1">
    <source>
        <dbReference type="Pfam" id="PF25019"/>
    </source>
</evidence>
<dbReference type="SUPFAM" id="SSF52058">
    <property type="entry name" value="L domain-like"/>
    <property type="match status" value="1"/>
</dbReference>
<comment type="caution">
    <text evidence="2">The sequence shown here is derived from an EMBL/GenBank/DDBJ whole genome shotgun (WGS) entry which is preliminary data.</text>
</comment>
<dbReference type="Gene3D" id="3.80.10.10">
    <property type="entry name" value="Ribonuclease Inhibitor"/>
    <property type="match status" value="1"/>
</dbReference>
<dbReference type="EMBL" id="BMAC01000950">
    <property type="protein sequence ID" value="GFQ04519.1"/>
    <property type="molecule type" value="Genomic_DNA"/>
</dbReference>
<dbReference type="AlphaFoldDB" id="A0A830D3R2"/>
<organism evidence="2 3">
    <name type="scientific">Phtheirospermum japonicum</name>
    <dbReference type="NCBI Taxonomy" id="374723"/>
    <lineage>
        <taxon>Eukaryota</taxon>
        <taxon>Viridiplantae</taxon>
        <taxon>Streptophyta</taxon>
        <taxon>Embryophyta</taxon>
        <taxon>Tracheophyta</taxon>
        <taxon>Spermatophyta</taxon>
        <taxon>Magnoliopsida</taxon>
        <taxon>eudicotyledons</taxon>
        <taxon>Gunneridae</taxon>
        <taxon>Pentapetalae</taxon>
        <taxon>asterids</taxon>
        <taxon>lamiids</taxon>
        <taxon>Lamiales</taxon>
        <taxon>Orobanchaceae</taxon>
        <taxon>Orobanchaceae incertae sedis</taxon>
        <taxon>Phtheirospermum</taxon>
    </lineage>
</organism>
<keyword evidence="3" id="KW-1185">Reference proteome</keyword>
<dbReference type="Pfam" id="PF25019">
    <property type="entry name" value="LRR_R13L1-DRL21"/>
    <property type="match status" value="1"/>
</dbReference>
<gene>
    <name evidence="2" type="ORF">PHJA_002595800</name>
</gene>
<name>A0A830D3R2_9LAMI</name>
<protein>
    <submittedName>
        <fullName evidence="2">Disease resistance protein rga2</fullName>
    </submittedName>
</protein>
<proteinExistence type="predicted"/>
<evidence type="ECO:0000313" key="2">
    <source>
        <dbReference type="EMBL" id="GFQ04519.1"/>
    </source>
</evidence>
<dbReference type="OrthoDB" id="908632at2759"/>
<dbReference type="PANTHER" id="PTHR47186:SF30">
    <property type="entry name" value="EF-HAND DOMAIN-CONTAINING PROTEIN"/>
    <property type="match status" value="1"/>
</dbReference>